<sequence length="70" mass="7689">MSLSNDDDGASDANRHQPLIDDLTTFYHALAESCYIQPSDIRLPPHGPDFNISLGLSLGYIPKSLELLMS</sequence>
<name>A0A3D8QQ75_9HELO</name>
<evidence type="ECO:0000313" key="1">
    <source>
        <dbReference type="EMBL" id="RDW63624.1"/>
    </source>
</evidence>
<gene>
    <name evidence="1" type="ORF">BP6252_11169</name>
</gene>
<dbReference type="AlphaFoldDB" id="A0A3D8QQ75"/>
<dbReference type="EMBL" id="PDLM01000013">
    <property type="protein sequence ID" value="RDW63624.1"/>
    <property type="molecule type" value="Genomic_DNA"/>
</dbReference>
<protein>
    <submittedName>
        <fullName evidence="1">Uncharacterized protein</fullName>
    </submittedName>
</protein>
<organism evidence="1 2">
    <name type="scientific">Coleophoma cylindrospora</name>
    <dbReference type="NCBI Taxonomy" id="1849047"/>
    <lineage>
        <taxon>Eukaryota</taxon>
        <taxon>Fungi</taxon>
        <taxon>Dikarya</taxon>
        <taxon>Ascomycota</taxon>
        <taxon>Pezizomycotina</taxon>
        <taxon>Leotiomycetes</taxon>
        <taxon>Helotiales</taxon>
        <taxon>Dermateaceae</taxon>
        <taxon>Coleophoma</taxon>
    </lineage>
</organism>
<comment type="caution">
    <text evidence="1">The sequence shown here is derived from an EMBL/GenBank/DDBJ whole genome shotgun (WGS) entry which is preliminary data.</text>
</comment>
<proteinExistence type="predicted"/>
<accession>A0A3D8QQ75</accession>
<evidence type="ECO:0000313" key="2">
    <source>
        <dbReference type="Proteomes" id="UP000256645"/>
    </source>
</evidence>
<keyword evidence="2" id="KW-1185">Reference proteome</keyword>
<dbReference type="Proteomes" id="UP000256645">
    <property type="component" value="Unassembled WGS sequence"/>
</dbReference>
<reference evidence="1 2" key="1">
    <citation type="journal article" date="2018" name="IMA Fungus">
        <title>IMA Genome-F 9: Draft genome sequence of Annulohypoxylon stygium, Aspergillus mulundensis, Berkeleyomyces basicola (syn. Thielaviopsis basicola), Ceratocystis smalleyi, two Cercospora beticola strains, Coleophoma cylindrospora, Fusarium fracticaudum, Phialophora cf. hyalina, and Morchella septimelata.</title>
        <authorList>
            <person name="Wingfield B.D."/>
            <person name="Bills G.F."/>
            <person name="Dong Y."/>
            <person name="Huang W."/>
            <person name="Nel W.J."/>
            <person name="Swalarsk-Parry B.S."/>
            <person name="Vaghefi N."/>
            <person name="Wilken P.M."/>
            <person name="An Z."/>
            <person name="de Beer Z.W."/>
            <person name="De Vos L."/>
            <person name="Chen L."/>
            <person name="Duong T.A."/>
            <person name="Gao Y."/>
            <person name="Hammerbacher A."/>
            <person name="Kikkert J.R."/>
            <person name="Li Y."/>
            <person name="Li H."/>
            <person name="Li K."/>
            <person name="Li Q."/>
            <person name="Liu X."/>
            <person name="Ma X."/>
            <person name="Naidoo K."/>
            <person name="Pethybridge S.J."/>
            <person name="Sun J."/>
            <person name="Steenkamp E.T."/>
            <person name="van der Nest M.A."/>
            <person name="van Wyk S."/>
            <person name="Wingfield M.J."/>
            <person name="Xiong C."/>
            <person name="Yue Q."/>
            <person name="Zhang X."/>
        </authorList>
    </citation>
    <scope>NUCLEOTIDE SEQUENCE [LARGE SCALE GENOMIC DNA]</scope>
    <source>
        <strain evidence="1 2">BP6252</strain>
    </source>
</reference>
<dbReference type="OrthoDB" id="10418378at2759"/>